<dbReference type="PROSITE" id="PS51723">
    <property type="entry name" value="PEPTIDASE_M60"/>
    <property type="match status" value="1"/>
</dbReference>
<sequence length="987" mass="111412">MTQEITLMCYSLPAAPGLDNIKFEKGREHDRQALGFILPANTQLRIRQPKNDAGNARLRLLCNDSDVEKSLILNSNWQTISTTVDSVPFIDTLFFGHGGEFSVIYQQPASTINLPQWRKGQSEETFFLSWEKQASPFALLELDRVRFLLPRTDRVNVINASISALNAYYTQVIDTYNDWTGLSDTPVSPLHQNIANRYFIRADKHGVGSAYYLPWWCAQTAATLSQGWIDNVATQWTILHEIGHGYQGAFMSDADLPVGEVWNNIYAAFFQQRNLSQEHHLYTDGWLYDYGRQPEQELKFITNIRNHTPVNSWGVRARLQFLMLMLFKAGTAAFRTFNQNYRVLGDSETFLPCAHHLTDMLAEAIATTSGHDVTPFIHLCGLTTDTFTREKIAAQATRPVWPLYDLLPERDWENARQQLGLDSFVWLVENAELAPLNKTGSLTLTLNIEQPEQLYGRPLTLYDNAGNHYTLTIDDHTLTLNAIPIGIYHLTLPKGRSQKYRPDAEYVVIRSGENTLTVNFTALQDSAAHNEQLIFLGYADMPFARLVVDYEARQLILDVNNATPHSYFANTLYASITVLAASGEKIFEHKMNGTHCATGKTTIPFSSYFHLYIYHAEPGRLKALPAELSLISPAKYQLLRIDSEGLYNFALNNDPVADLLTMFNLRADAIRACPSLMAQPYAASKNDLWLMLSHFEEPTRSVLMNASADLLPTDNLAPGEFIGKGVTLYLRGQGDRVFCQLAYDNRQQHMTMKTLAGQPHPYYTGTYSTITVTDKSGGTVYNRSYDGVTHYPADSNTVVLQEGMFIDVFCDEPYRCNAINETTDQRIILKKHNRWRVVSDGLETDSPTQEDTTPDTAVLYGDKFGWRLTGEKDNVFASMEIDIGAKHFIFTASPVTPHRGFATEYAAVTIYNTRGAVVYRQAIKGSVQLNGYVDTCRLEENYTIEVFHAEGGDCSVISNPFNRESWSQPQQVIWQITARGMQRLAAH</sequence>
<dbReference type="Pfam" id="PF13402">
    <property type="entry name" value="Peptidase_M60"/>
    <property type="match status" value="1"/>
</dbReference>
<accession>A0A0K0H7I5</accession>
<organism evidence="2 3">
    <name type="scientific">Salmonella bongori (strain ATCC 43975 / DSM 13772 / NCTC 12419)</name>
    <dbReference type="NCBI Taxonomy" id="218493"/>
    <lineage>
        <taxon>Bacteria</taxon>
        <taxon>Pseudomonadati</taxon>
        <taxon>Pseudomonadota</taxon>
        <taxon>Gammaproteobacteria</taxon>
        <taxon>Enterobacterales</taxon>
        <taxon>Enterobacteriaceae</taxon>
        <taxon>Salmonella</taxon>
    </lineage>
</organism>
<reference evidence="2 3" key="1">
    <citation type="journal article" date="2011" name="PLoS Pathog.">
        <title>Salmonella bongori provides insights into the evolution of the Salmonellae.</title>
        <authorList>
            <person name="Fookes M."/>
            <person name="Schroeder G.N."/>
            <person name="Langridge G.C."/>
            <person name="Blondel C.J."/>
            <person name="Mammina C."/>
            <person name="Connor T.R."/>
            <person name="Seth-Smith H."/>
            <person name="Vernikos G.S."/>
            <person name="Robinson K.S."/>
            <person name="Sanders M."/>
            <person name="Petty N.K."/>
            <person name="Kingsley R.A."/>
            <person name="Baumler A.J."/>
            <person name="Nuccio S.P."/>
            <person name="Contreras I."/>
            <person name="Santiviago C.A."/>
            <person name="Maskell D."/>
            <person name="Barrow P."/>
            <person name="Humphrey T."/>
            <person name="Nastasi A."/>
            <person name="Roberts M."/>
            <person name="Frankel G."/>
            <person name="Parkhill J."/>
            <person name="Dougan G."/>
            <person name="Thomson N.R."/>
        </authorList>
    </citation>
    <scope>NUCLEOTIDE SEQUENCE [LARGE SCALE GENOMIC DNA]</scope>
    <source>
        <strain evidence="3">ATCC 43975 / DSM 13772 / NCTC 12419</strain>
    </source>
</reference>
<dbReference type="Gene3D" id="1.10.390.30">
    <property type="entry name" value="Peptidase M60, enhancin-like domain 3"/>
    <property type="match status" value="1"/>
</dbReference>
<evidence type="ECO:0000313" key="2">
    <source>
        <dbReference type="EMBL" id="CCC29297.1"/>
    </source>
</evidence>
<dbReference type="RefSeq" id="WP_000191136.1">
    <property type="nucleotide sequence ID" value="NC_015761.1"/>
</dbReference>
<dbReference type="GO" id="GO:0006508">
    <property type="term" value="P:proteolysis"/>
    <property type="evidence" value="ECO:0007669"/>
    <property type="project" value="UniProtKB-KW"/>
</dbReference>
<evidence type="ECO:0000259" key="1">
    <source>
        <dbReference type="PROSITE" id="PS51723"/>
    </source>
</evidence>
<dbReference type="GO" id="GO:0008233">
    <property type="term" value="F:peptidase activity"/>
    <property type="evidence" value="ECO:0007669"/>
    <property type="project" value="UniProtKB-KW"/>
</dbReference>
<dbReference type="Proteomes" id="UP000000289">
    <property type="component" value="Chromosome"/>
</dbReference>
<gene>
    <name evidence="2" type="ordered locus">SBG_0201</name>
</gene>
<dbReference type="GeneID" id="44979226"/>
<dbReference type="eggNOG" id="COG1404">
    <property type="taxonomic scope" value="Bacteria"/>
</dbReference>
<dbReference type="InterPro" id="IPR031161">
    <property type="entry name" value="Peptidase_M60_dom"/>
</dbReference>
<dbReference type="Pfam" id="PF03272">
    <property type="entry name" value="Mucin_bdg"/>
    <property type="match status" value="3"/>
</dbReference>
<dbReference type="SMART" id="SM01276">
    <property type="entry name" value="M60-like"/>
    <property type="match status" value="1"/>
</dbReference>
<evidence type="ECO:0000313" key="3">
    <source>
        <dbReference type="Proteomes" id="UP000000289"/>
    </source>
</evidence>
<keyword evidence="2" id="KW-0645">Protease</keyword>
<protein>
    <submittedName>
        <fullName evidence="2">Viral enhancing/protease factor</fullName>
    </submittedName>
</protein>
<dbReference type="InterPro" id="IPR004954">
    <property type="entry name" value="Mucin-bd"/>
</dbReference>
<dbReference type="AlphaFoldDB" id="A0A0K0H7I5"/>
<proteinExistence type="predicted"/>
<dbReference type="Gene3D" id="3.40.390.80">
    <property type="entry name" value="Peptidase M60, enhancin-like domain 2"/>
    <property type="match status" value="1"/>
</dbReference>
<dbReference type="InterPro" id="IPR042279">
    <property type="entry name" value="Pep_M60_3"/>
</dbReference>
<dbReference type="KEGG" id="sbg:SBG_0201"/>
<feature type="domain" description="Peptidase M60" evidence="1">
    <location>
        <begin position="29"/>
        <end position="330"/>
    </location>
</feature>
<keyword evidence="2" id="KW-0378">Hydrolase</keyword>
<dbReference type="EMBL" id="FR877557">
    <property type="protein sequence ID" value="CCC29297.1"/>
    <property type="molecule type" value="Genomic_DNA"/>
</dbReference>
<name>A0A0K0H7I5_SALBC</name>